<dbReference type="PANTHER" id="PTHR36486:SF2">
    <property type="entry name" value="OS01G0977800 PROTEIN"/>
    <property type="match status" value="1"/>
</dbReference>
<dbReference type="InterPro" id="IPR053057">
    <property type="entry name" value="XLG_GTP-binding"/>
</dbReference>
<reference evidence="1 2" key="1">
    <citation type="submission" date="2024-02" db="EMBL/GenBank/DDBJ databases">
        <authorList>
            <person name="Vignale AGUSTIN F."/>
            <person name="Sosa J E."/>
            <person name="Modenutti C."/>
        </authorList>
    </citation>
    <scope>NUCLEOTIDE SEQUENCE [LARGE SCALE GENOMIC DNA]</scope>
</reference>
<sequence length="259" mass="29026">MGDIATLAKARRELEDLYLGVPDDSVNLTFQDLAQVQQQQIISLEKKKSAKIEFISQVNPKKEGSLSSTSPPIPTLPSLNFNSGLQASSNQYNHHHVLNVVVSPRNRRSHPVNENGLHMSRGHHLVNRETHDGDYVHHRDHTGAHGHHHEHQASLLGFRPAFESSVVYDDISHLSGTSMASKKPTLERGGRRRQGIPHSNICTICSTYTYIFRHLVCGRAYCRYCVSVGMEEMTEGRKCIECLGKKFSQRPAKRVGTTT</sequence>
<dbReference type="Proteomes" id="UP001642360">
    <property type="component" value="Unassembled WGS sequence"/>
</dbReference>
<evidence type="ECO:0000313" key="1">
    <source>
        <dbReference type="EMBL" id="CAK9179622.1"/>
    </source>
</evidence>
<dbReference type="PANTHER" id="PTHR36486">
    <property type="entry name" value="OS01G0977800 PROTEIN"/>
    <property type="match status" value="1"/>
</dbReference>
<accession>A0ABC8UF05</accession>
<protein>
    <submittedName>
        <fullName evidence="1">Uncharacterized protein</fullName>
    </submittedName>
</protein>
<dbReference type="EMBL" id="CAUOFW020007554">
    <property type="protein sequence ID" value="CAK9179622.1"/>
    <property type="molecule type" value="Genomic_DNA"/>
</dbReference>
<comment type="caution">
    <text evidence="1">The sequence shown here is derived from an EMBL/GenBank/DDBJ whole genome shotgun (WGS) entry which is preliminary data.</text>
</comment>
<evidence type="ECO:0000313" key="2">
    <source>
        <dbReference type="Proteomes" id="UP001642360"/>
    </source>
</evidence>
<organism evidence="1 2">
    <name type="scientific">Ilex paraguariensis</name>
    <name type="common">yerba mate</name>
    <dbReference type="NCBI Taxonomy" id="185542"/>
    <lineage>
        <taxon>Eukaryota</taxon>
        <taxon>Viridiplantae</taxon>
        <taxon>Streptophyta</taxon>
        <taxon>Embryophyta</taxon>
        <taxon>Tracheophyta</taxon>
        <taxon>Spermatophyta</taxon>
        <taxon>Magnoliopsida</taxon>
        <taxon>eudicotyledons</taxon>
        <taxon>Gunneridae</taxon>
        <taxon>Pentapetalae</taxon>
        <taxon>asterids</taxon>
        <taxon>campanulids</taxon>
        <taxon>Aquifoliales</taxon>
        <taxon>Aquifoliaceae</taxon>
        <taxon>Ilex</taxon>
    </lineage>
</organism>
<gene>
    <name evidence="1" type="ORF">ILEXP_LOCUS49561</name>
</gene>
<dbReference type="AlphaFoldDB" id="A0ABC8UF05"/>
<proteinExistence type="predicted"/>
<keyword evidence="2" id="KW-1185">Reference proteome</keyword>
<name>A0ABC8UF05_9AQUA</name>